<dbReference type="AlphaFoldDB" id="A0A8R1E3L1"/>
<feature type="region of interest" description="Disordered" evidence="6">
    <location>
        <begin position="461"/>
        <end position="503"/>
    </location>
</feature>
<evidence type="ECO:0000256" key="4">
    <source>
        <dbReference type="ARBA" id="ARBA00023242"/>
    </source>
</evidence>
<dbReference type="PANTHER" id="PTHR19865">
    <property type="entry name" value="U3 SMALL NUCLEOLAR RNA INTERACTING PROTEIN 2"/>
    <property type="match status" value="1"/>
</dbReference>
<dbReference type="PROSITE" id="PS00678">
    <property type="entry name" value="WD_REPEATS_1"/>
    <property type="match status" value="2"/>
</dbReference>
<feature type="repeat" description="WD" evidence="5">
    <location>
        <begin position="363"/>
        <end position="404"/>
    </location>
</feature>
<evidence type="ECO:0000256" key="3">
    <source>
        <dbReference type="ARBA" id="ARBA00022737"/>
    </source>
</evidence>
<evidence type="ECO:0000313" key="8">
    <source>
        <dbReference type="Proteomes" id="UP000005237"/>
    </source>
</evidence>
<evidence type="ECO:0000313" key="7">
    <source>
        <dbReference type="EnsemblMetazoa" id="CJA17860.1"/>
    </source>
</evidence>
<dbReference type="GO" id="GO:0032040">
    <property type="term" value="C:small-subunit processome"/>
    <property type="evidence" value="ECO:0007669"/>
    <property type="project" value="TreeGrafter"/>
</dbReference>
<dbReference type="InterPro" id="IPR019775">
    <property type="entry name" value="WD40_repeat_CS"/>
</dbReference>
<keyword evidence="2 5" id="KW-0853">WD repeat</keyword>
<dbReference type="PROSITE" id="PS50082">
    <property type="entry name" value="WD_REPEATS_2"/>
    <property type="match status" value="4"/>
</dbReference>
<feature type="repeat" description="WD" evidence="5">
    <location>
        <begin position="230"/>
        <end position="271"/>
    </location>
</feature>
<dbReference type="Pfam" id="PF00400">
    <property type="entry name" value="WD40"/>
    <property type="match status" value="5"/>
</dbReference>
<keyword evidence="3" id="KW-0677">Repeat</keyword>
<feature type="repeat" description="WD" evidence="5">
    <location>
        <begin position="272"/>
        <end position="313"/>
    </location>
</feature>
<feature type="region of interest" description="Disordered" evidence="6">
    <location>
        <begin position="1"/>
        <end position="31"/>
    </location>
</feature>
<accession>A0A8R1E3L1</accession>
<evidence type="ECO:0000256" key="5">
    <source>
        <dbReference type="PROSITE-ProRule" id="PRU00221"/>
    </source>
</evidence>
<dbReference type="InterPro" id="IPR036322">
    <property type="entry name" value="WD40_repeat_dom_sf"/>
</dbReference>
<dbReference type="InterPro" id="IPR039241">
    <property type="entry name" value="Rrp9-like"/>
</dbReference>
<protein>
    <submittedName>
        <fullName evidence="7">WD_REPEATS_REGION domain-containing protein</fullName>
    </submittedName>
</protein>
<dbReference type="SUPFAM" id="SSF50978">
    <property type="entry name" value="WD40 repeat-like"/>
    <property type="match status" value="1"/>
</dbReference>
<dbReference type="FunFam" id="2.130.10.10:FF:000509">
    <property type="entry name" value="U3 small nucleolar RNA-interacting protein"/>
    <property type="match status" value="1"/>
</dbReference>
<feature type="compositionally biased region" description="Acidic residues" evidence="6">
    <location>
        <begin position="478"/>
        <end position="491"/>
    </location>
</feature>
<feature type="region of interest" description="Disordered" evidence="6">
    <location>
        <begin position="45"/>
        <end position="76"/>
    </location>
</feature>
<dbReference type="PROSITE" id="PS50294">
    <property type="entry name" value="WD_REPEATS_REGION"/>
    <property type="match status" value="2"/>
</dbReference>
<dbReference type="InterPro" id="IPR015943">
    <property type="entry name" value="WD40/YVTN_repeat-like_dom_sf"/>
</dbReference>
<evidence type="ECO:0000256" key="6">
    <source>
        <dbReference type="SAM" id="MobiDB-lite"/>
    </source>
</evidence>
<name>A0A8R1E3L1_CAEJA</name>
<dbReference type="InterPro" id="IPR001680">
    <property type="entry name" value="WD40_rpt"/>
</dbReference>
<dbReference type="InterPro" id="IPR020472">
    <property type="entry name" value="WD40_PAC1"/>
</dbReference>
<dbReference type="SMART" id="SM00320">
    <property type="entry name" value="WD40"/>
    <property type="match status" value="6"/>
</dbReference>
<sequence>MPAFFLKSNNGKKKETTRKRKNVKTDGKNDELAAKLSRRQKLMATTEVYSDEEDSLAGSAVESEAGSDVEYEDTHEKNYREAKKLLEKIQTSVTSQEEVAEKLREDAVLRTGTQMKLVADVVELEDDTEISYKAHRLTPLCVAFSPDAKFVISSGKESSIVKYNVEARKVVGVVKRTKKRAGAPPEETPAHYGVIFTLAVSPDQKFIASGGFDQVVKIWNFDTLDHLKDLSGHRGAIYSLCFQLKTNNLFSASQDRSVKMWDVDQLGLVDTMYGHQDGVQQIGVLSKQRVATVGGRDRTARLWKVEDESQLMFTGLPNCVSLDCVAMINEEHFATGAADGSIALWSFWKKRPIHVRKEAHGTINGNGRWIVSLAVLPYSDLLASGSNEGELKLWKIAENFKSITPFFSYSVPGFINSLNFAPNGKAIAVAAGKEHKDGRWWVDKEARNQVLILPIRYMDGSDEKEKEEKTQGLKGIESGDDDDDEEEEDVETMNGEGVESGDE</sequence>
<dbReference type="CDD" id="cd00200">
    <property type="entry name" value="WD40"/>
    <property type="match status" value="1"/>
</dbReference>
<comment type="subcellular location">
    <subcellularLocation>
        <location evidence="1">Nucleus</location>
    </subcellularLocation>
</comment>
<keyword evidence="8" id="KW-1185">Reference proteome</keyword>
<dbReference type="PANTHER" id="PTHR19865:SF0">
    <property type="entry name" value="U3 SMALL NUCLEOLAR RNA-INTERACTING PROTEIN 2"/>
    <property type="match status" value="1"/>
</dbReference>
<dbReference type="GO" id="GO:0034511">
    <property type="term" value="F:U3 snoRNA binding"/>
    <property type="evidence" value="ECO:0007669"/>
    <property type="project" value="InterPro"/>
</dbReference>
<reference evidence="8" key="1">
    <citation type="submission" date="2010-08" db="EMBL/GenBank/DDBJ databases">
        <authorList>
            <consortium name="Caenorhabditis japonica Sequencing Consortium"/>
            <person name="Wilson R.K."/>
        </authorList>
    </citation>
    <scope>NUCLEOTIDE SEQUENCE [LARGE SCALE GENOMIC DNA]</scope>
    <source>
        <strain evidence="8">DF5081</strain>
    </source>
</reference>
<dbReference type="Proteomes" id="UP000005237">
    <property type="component" value="Unassembled WGS sequence"/>
</dbReference>
<dbReference type="EnsemblMetazoa" id="CJA17860.1">
    <property type="protein sequence ID" value="CJA17860.1"/>
    <property type="gene ID" value="WBGene00137065"/>
</dbReference>
<feature type="compositionally biased region" description="Basic and acidic residues" evidence="6">
    <location>
        <begin position="461"/>
        <end position="471"/>
    </location>
</feature>
<feature type="repeat" description="WD" evidence="5">
    <location>
        <begin position="188"/>
        <end position="229"/>
    </location>
</feature>
<evidence type="ECO:0000256" key="2">
    <source>
        <dbReference type="ARBA" id="ARBA00022574"/>
    </source>
</evidence>
<organism evidence="7 8">
    <name type="scientific">Caenorhabditis japonica</name>
    <dbReference type="NCBI Taxonomy" id="281687"/>
    <lineage>
        <taxon>Eukaryota</taxon>
        <taxon>Metazoa</taxon>
        <taxon>Ecdysozoa</taxon>
        <taxon>Nematoda</taxon>
        <taxon>Chromadorea</taxon>
        <taxon>Rhabditida</taxon>
        <taxon>Rhabditina</taxon>
        <taxon>Rhabditomorpha</taxon>
        <taxon>Rhabditoidea</taxon>
        <taxon>Rhabditidae</taxon>
        <taxon>Peloderinae</taxon>
        <taxon>Caenorhabditis</taxon>
    </lineage>
</organism>
<dbReference type="Gene3D" id="2.130.10.10">
    <property type="entry name" value="YVTN repeat-like/Quinoprotein amine dehydrogenase"/>
    <property type="match status" value="1"/>
</dbReference>
<proteinExistence type="predicted"/>
<keyword evidence="4" id="KW-0539">Nucleus</keyword>
<reference evidence="7" key="2">
    <citation type="submission" date="2022-06" db="UniProtKB">
        <authorList>
            <consortium name="EnsemblMetazoa"/>
        </authorList>
    </citation>
    <scope>IDENTIFICATION</scope>
    <source>
        <strain evidence="7">DF5081</strain>
    </source>
</reference>
<evidence type="ECO:0000256" key="1">
    <source>
        <dbReference type="ARBA" id="ARBA00004123"/>
    </source>
</evidence>
<dbReference type="PRINTS" id="PR00320">
    <property type="entry name" value="GPROTEINBRPT"/>
</dbReference>